<feature type="signal peptide" evidence="1">
    <location>
        <begin position="1"/>
        <end position="23"/>
    </location>
</feature>
<evidence type="ECO:0000256" key="1">
    <source>
        <dbReference type="SAM" id="SignalP"/>
    </source>
</evidence>
<feature type="chain" id="PRO_5020663968" description="Lipoprotein" evidence="1">
    <location>
        <begin position="24"/>
        <end position="136"/>
    </location>
</feature>
<evidence type="ECO:0000313" key="2">
    <source>
        <dbReference type="EMBL" id="TCO91645.1"/>
    </source>
</evidence>
<sequence>MKKNLMTLAAVLLAAMITTTVFTACGSDDDDDTQYIVSYTADGNLTSSSTSLDMDALLIIPGFNSAISSALGGSTYVTSSNTTEKDAAVKSACDAYYSTAKASYNATGQVTITKTILKTGDSSYNQTSTLATYTFE</sequence>
<dbReference type="AlphaFoldDB" id="A0A4R2LS02"/>
<organism evidence="2 3">
    <name type="scientific">Prevotella heparinolytica</name>
    <dbReference type="NCBI Taxonomy" id="28113"/>
    <lineage>
        <taxon>Bacteria</taxon>
        <taxon>Pseudomonadati</taxon>
        <taxon>Bacteroidota</taxon>
        <taxon>Bacteroidia</taxon>
        <taxon>Bacteroidales</taxon>
        <taxon>Bacteroidaceae</taxon>
        <taxon>Bacteroides</taxon>
    </lineage>
</organism>
<name>A0A4R2LS02_9BACE</name>
<dbReference type="PROSITE" id="PS51257">
    <property type="entry name" value="PROKAR_LIPOPROTEIN"/>
    <property type="match status" value="1"/>
</dbReference>
<dbReference type="EMBL" id="SLXB01000012">
    <property type="protein sequence ID" value="TCO91645.1"/>
    <property type="molecule type" value="Genomic_DNA"/>
</dbReference>
<evidence type="ECO:0008006" key="4">
    <source>
        <dbReference type="Google" id="ProtNLM"/>
    </source>
</evidence>
<protein>
    <recommendedName>
        <fullName evidence="4">Lipoprotein</fullName>
    </recommendedName>
</protein>
<proteinExistence type="predicted"/>
<reference evidence="2 3" key="1">
    <citation type="submission" date="2019-03" db="EMBL/GenBank/DDBJ databases">
        <title>Genomic Encyclopedia of Type Strains, Phase IV (KMG-IV): sequencing the most valuable type-strain genomes for metagenomic binning, comparative biology and taxonomic classification.</title>
        <authorList>
            <person name="Goeker M."/>
        </authorList>
    </citation>
    <scope>NUCLEOTIDE SEQUENCE [LARGE SCALE GENOMIC DNA]</scope>
    <source>
        <strain evidence="2 3">DSM 23917</strain>
    </source>
</reference>
<gene>
    <name evidence="2" type="ORF">EV202_11259</name>
</gene>
<dbReference type="Proteomes" id="UP000295600">
    <property type="component" value="Unassembled WGS sequence"/>
</dbReference>
<dbReference type="RefSeq" id="WP_131926497.1">
    <property type="nucleotide sequence ID" value="NZ_CAUSQV010000057.1"/>
</dbReference>
<keyword evidence="1" id="KW-0732">Signal</keyword>
<accession>A0A4R2LS02</accession>
<evidence type="ECO:0000313" key="3">
    <source>
        <dbReference type="Proteomes" id="UP000295600"/>
    </source>
</evidence>
<comment type="caution">
    <text evidence="2">The sequence shown here is derived from an EMBL/GenBank/DDBJ whole genome shotgun (WGS) entry which is preliminary data.</text>
</comment>